<evidence type="ECO:0000313" key="1">
    <source>
        <dbReference type="EMBL" id="KAG0414160.1"/>
    </source>
</evidence>
<protein>
    <submittedName>
        <fullName evidence="1">Uncharacterized protein</fullName>
    </submittedName>
</protein>
<dbReference type="Proteomes" id="UP000805193">
    <property type="component" value="Unassembled WGS sequence"/>
</dbReference>
<comment type="caution">
    <text evidence="1">The sequence shown here is derived from an EMBL/GenBank/DDBJ whole genome shotgun (WGS) entry which is preliminary data.</text>
</comment>
<dbReference type="EMBL" id="JABSTQ010011196">
    <property type="protein sequence ID" value="KAG0414160.1"/>
    <property type="molecule type" value="Genomic_DNA"/>
</dbReference>
<gene>
    <name evidence="1" type="ORF">HPB47_008683</name>
</gene>
<proteinExistence type="predicted"/>
<evidence type="ECO:0000313" key="2">
    <source>
        <dbReference type="Proteomes" id="UP000805193"/>
    </source>
</evidence>
<reference evidence="1 2" key="1">
    <citation type="journal article" date="2020" name="Cell">
        <title>Large-Scale Comparative Analyses of Tick Genomes Elucidate Their Genetic Diversity and Vector Capacities.</title>
        <authorList>
            <consortium name="Tick Genome and Microbiome Consortium (TIGMIC)"/>
            <person name="Jia N."/>
            <person name="Wang J."/>
            <person name="Shi W."/>
            <person name="Du L."/>
            <person name="Sun Y."/>
            <person name="Zhan W."/>
            <person name="Jiang J.F."/>
            <person name="Wang Q."/>
            <person name="Zhang B."/>
            <person name="Ji P."/>
            <person name="Bell-Sakyi L."/>
            <person name="Cui X.M."/>
            <person name="Yuan T.T."/>
            <person name="Jiang B.G."/>
            <person name="Yang W.F."/>
            <person name="Lam T.T."/>
            <person name="Chang Q.C."/>
            <person name="Ding S.J."/>
            <person name="Wang X.J."/>
            <person name="Zhu J.G."/>
            <person name="Ruan X.D."/>
            <person name="Zhao L."/>
            <person name="Wei J.T."/>
            <person name="Ye R.Z."/>
            <person name="Que T.C."/>
            <person name="Du C.H."/>
            <person name="Zhou Y.H."/>
            <person name="Cheng J.X."/>
            <person name="Dai P.F."/>
            <person name="Guo W.B."/>
            <person name="Han X.H."/>
            <person name="Huang E.J."/>
            <person name="Li L.F."/>
            <person name="Wei W."/>
            <person name="Gao Y.C."/>
            <person name="Liu J.Z."/>
            <person name="Shao H.Z."/>
            <person name="Wang X."/>
            <person name="Wang C.C."/>
            <person name="Yang T.C."/>
            <person name="Huo Q.B."/>
            <person name="Li W."/>
            <person name="Chen H.Y."/>
            <person name="Chen S.E."/>
            <person name="Zhou L.G."/>
            <person name="Ni X.B."/>
            <person name="Tian J.H."/>
            <person name="Sheng Y."/>
            <person name="Liu T."/>
            <person name="Pan Y.S."/>
            <person name="Xia L.Y."/>
            <person name="Li J."/>
            <person name="Zhao F."/>
            <person name="Cao W.C."/>
        </authorList>
    </citation>
    <scope>NUCLEOTIDE SEQUENCE [LARGE SCALE GENOMIC DNA]</scope>
    <source>
        <strain evidence="1">Iper-2018</strain>
    </source>
</reference>
<sequence length="135" mass="14511">MQQLLGTRTTDLDSIRLRDLFLQRLPTNVRMILISVGETNLSKLAELADWLMAVPSSPASAVQAEPATSDQLQEIRDEISRLAVTVAALQESVSHPSNQKSCGQAPAWNPFAQPFVQPSALSTTEPAADSAAESP</sequence>
<accession>A0AC60P421</accession>
<organism evidence="1 2">
    <name type="scientific">Ixodes persulcatus</name>
    <name type="common">Taiga tick</name>
    <dbReference type="NCBI Taxonomy" id="34615"/>
    <lineage>
        <taxon>Eukaryota</taxon>
        <taxon>Metazoa</taxon>
        <taxon>Ecdysozoa</taxon>
        <taxon>Arthropoda</taxon>
        <taxon>Chelicerata</taxon>
        <taxon>Arachnida</taxon>
        <taxon>Acari</taxon>
        <taxon>Parasitiformes</taxon>
        <taxon>Ixodida</taxon>
        <taxon>Ixodoidea</taxon>
        <taxon>Ixodidae</taxon>
        <taxon>Ixodinae</taxon>
        <taxon>Ixodes</taxon>
    </lineage>
</organism>
<keyword evidence="2" id="KW-1185">Reference proteome</keyword>
<name>A0AC60P421_IXOPE</name>